<dbReference type="InterPro" id="IPR037579">
    <property type="entry name" value="FIB_ANG-like"/>
</dbReference>
<dbReference type="eggNOG" id="KOG2579">
    <property type="taxonomic scope" value="Eukaryota"/>
</dbReference>
<dbReference type="PANTHER" id="PTHR47221:SF6">
    <property type="entry name" value="FIBRINOGEN ALPHA CHAIN"/>
    <property type="match status" value="1"/>
</dbReference>
<dbReference type="InterPro" id="IPR036056">
    <property type="entry name" value="Fibrinogen-like_C"/>
</dbReference>
<dbReference type="GO" id="GO:0005576">
    <property type="term" value="C:extracellular region"/>
    <property type="evidence" value="ECO:0007669"/>
    <property type="project" value="UniProtKB-SubCell"/>
</dbReference>
<gene>
    <name evidence="8" type="ORF">BRAFLDRAFT_135447</name>
</gene>
<evidence type="ECO:0000256" key="3">
    <source>
        <dbReference type="ARBA" id="ARBA00022729"/>
    </source>
</evidence>
<dbReference type="AlphaFoldDB" id="C3ZUC5"/>
<dbReference type="STRING" id="7739.C3ZUC5"/>
<feature type="domain" description="Fibrinogen C-terminal" evidence="7">
    <location>
        <begin position="1"/>
        <end position="171"/>
    </location>
</feature>
<dbReference type="InterPro" id="IPR002181">
    <property type="entry name" value="Fibrinogen_a/b/g_C_dom"/>
</dbReference>
<proteinExistence type="predicted"/>
<feature type="non-terminal residue" evidence="8">
    <location>
        <position position="1"/>
    </location>
</feature>
<dbReference type="PROSITE" id="PS51406">
    <property type="entry name" value="FIBRINOGEN_C_2"/>
    <property type="match status" value="1"/>
</dbReference>
<dbReference type="EMBL" id="GG666682">
    <property type="protein sequence ID" value="EEN43853.1"/>
    <property type="molecule type" value="Genomic_DNA"/>
</dbReference>
<dbReference type="Gene3D" id="3.90.215.10">
    <property type="entry name" value="Gamma Fibrinogen, chain A, domain 1"/>
    <property type="match status" value="1"/>
</dbReference>
<dbReference type="PANTHER" id="PTHR47221">
    <property type="entry name" value="FIBRINOGEN ALPHA CHAIN"/>
    <property type="match status" value="1"/>
</dbReference>
<keyword evidence="4" id="KW-0175">Coiled coil</keyword>
<dbReference type="Gene3D" id="4.10.530.10">
    <property type="entry name" value="Gamma-fibrinogen Carboxyl Terminal Fragment, domain 2"/>
    <property type="match status" value="1"/>
</dbReference>
<sequence>CAEIYNGGYKTSGVYCINLNNNTAVDVYCDMDSDGGGWTVIQRRIDGSVPFNRTWEDYRRGFGTKTGEYWLGNDYIHLLTNQKDYRLRIAFITKGYTNRFTCSPGLFKISDEKNNYTMKAGRHKVQGTCDQLIHPISFPTIAFSTVDRDNDGNSGLSCAKCHGGGWWFTNC</sequence>
<evidence type="ECO:0000313" key="8">
    <source>
        <dbReference type="EMBL" id="EEN43853.1"/>
    </source>
</evidence>
<evidence type="ECO:0000256" key="5">
    <source>
        <dbReference type="ARBA" id="ARBA00023157"/>
    </source>
</evidence>
<dbReference type="InterPro" id="IPR014716">
    <property type="entry name" value="Fibrinogen_a/b/g_C_1"/>
</dbReference>
<keyword evidence="6" id="KW-0325">Glycoprotein</keyword>
<evidence type="ECO:0000256" key="2">
    <source>
        <dbReference type="ARBA" id="ARBA00022525"/>
    </source>
</evidence>
<dbReference type="SUPFAM" id="SSF56496">
    <property type="entry name" value="Fibrinogen C-terminal domain-like"/>
    <property type="match status" value="1"/>
</dbReference>
<dbReference type="InParanoid" id="C3ZUC5"/>
<keyword evidence="2" id="KW-0964">Secreted</keyword>
<organism>
    <name type="scientific">Branchiostoma floridae</name>
    <name type="common">Florida lancelet</name>
    <name type="synonym">Amphioxus</name>
    <dbReference type="NCBI Taxonomy" id="7739"/>
    <lineage>
        <taxon>Eukaryota</taxon>
        <taxon>Metazoa</taxon>
        <taxon>Chordata</taxon>
        <taxon>Cephalochordata</taxon>
        <taxon>Leptocardii</taxon>
        <taxon>Amphioxiformes</taxon>
        <taxon>Branchiostomatidae</taxon>
        <taxon>Branchiostoma</taxon>
    </lineage>
</organism>
<evidence type="ECO:0000256" key="1">
    <source>
        <dbReference type="ARBA" id="ARBA00004613"/>
    </source>
</evidence>
<evidence type="ECO:0000256" key="6">
    <source>
        <dbReference type="ARBA" id="ARBA00023180"/>
    </source>
</evidence>
<dbReference type="Pfam" id="PF00147">
    <property type="entry name" value="Fibrinogen_C"/>
    <property type="match status" value="1"/>
</dbReference>
<dbReference type="SMART" id="SM00186">
    <property type="entry name" value="FBG"/>
    <property type="match status" value="1"/>
</dbReference>
<accession>C3ZUC5</accession>
<protein>
    <recommendedName>
        <fullName evidence="7">Fibrinogen C-terminal domain-containing protein</fullName>
    </recommendedName>
</protein>
<keyword evidence="5" id="KW-1015">Disulfide bond</keyword>
<evidence type="ECO:0000256" key="4">
    <source>
        <dbReference type="ARBA" id="ARBA00023054"/>
    </source>
</evidence>
<keyword evidence="3" id="KW-0732">Signal</keyword>
<dbReference type="NCBIfam" id="NF040941">
    <property type="entry name" value="GGGWT_bact"/>
    <property type="match status" value="1"/>
</dbReference>
<name>C3ZUC5_BRAFL</name>
<feature type="non-terminal residue" evidence="8">
    <location>
        <position position="171"/>
    </location>
</feature>
<reference evidence="8" key="1">
    <citation type="journal article" date="2008" name="Nature">
        <title>The amphioxus genome and the evolution of the chordate karyotype.</title>
        <authorList>
            <consortium name="US DOE Joint Genome Institute (JGI-PGF)"/>
            <person name="Putnam N.H."/>
            <person name="Butts T."/>
            <person name="Ferrier D.E.K."/>
            <person name="Furlong R.F."/>
            <person name="Hellsten U."/>
            <person name="Kawashima T."/>
            <person name="Robinson-Rechavi M."/>
            <person name="Shoguchi E."/>
            <person name="Terry A."/>
            <person name="Yu J.-K."/>
            <person name="Benito-Gutierrez E.L."/>
            <person name="Dubchak I."/>
            <person name="Garcia-Fernandez J."/>
            <person name="Gibson-Brown J.J."/>
            <person name="Grigoriev I.V."/>
            <person name="Horton A.C."/>
            <person name="de Jong P.J."/>
            <person name="Jurka J."/>
            <person name="Kapitonov V.V."/>
            <person name="Kohara Y."/>
            <person name="Kuroki Y."/>
            <person name="Lindquist E."/>
            <person name="Lucas S."/>
            <person name="Osoegawa K."/>
            <person name="Pennacchio L.A."/>
            <person name="Salamov A.A."/>
            <person name="Satou Y."/>
            <person name="Sauka-Spengler T."/>
            <person name="Schmutz J."/>
            <person name="Shin-I T."/>
            <person name="Toyoda A."/>
            <person name="Bronner-Fraser M."/>
            <person name="Fujiyama A."/>
            <person name="Holland L.Z."/>
            <person name="Holland P.W.H."/>
            <person name="Satoh N."/>
            <person name="Rokhsar D.S."/>
        </authorList>
    </citation>
    <scope>NUCLEOTIDE SEQUENCE [LARGE SCALE GENOMIC DNA]</scope>
    <source>
        <strain evidence="8">S238N-H82</strain>
        <tissue evidence="8">Testes</tissue>
    </source>
</reference>
<comment type="subcellular location">
    <subcellularLocation>
        <location evidence="1">Secreted</location>
    </subcellularLocation>
</comment>
<evidence type="ECO:0000259" key="7">
    <source>
        <dbReference type="PROSITE" id="PS51406"/>
    </source>
</evidence>